<protein>
    <submittedName>
        <fullName evidence="1">Uncharacterized protein</fullName>
    </submittedName>
</protein>
<dbReference type="Proteomes" id="UP000509658">
    <property type="component" value="Chromosome"/>
</dbReference>
<reference evidence="1 2" key="1">
    <citation type="submission" date="2020-05" db="EMBL/GenBank/DDBJ databases">
        <title>Horizontal transmission and recombination maintain forever young bacterial symbiont genomes.</title>
        <authorList>
            <person name="Russell S.L."/>
            <person name="Pepper-Tunick E."/>
            <person name="Svedberg J."/>
            <person name="Byrne A."/>
            <person name="Ruelas Castillo J."/>
            <person name="Vollmers C."/>
            <person name="Beinart R.A."/>
            <person name="Corbett-Detig R."/>
        </authorList>
    </citation>
    <scope>NUCLEOTIDE SEQUENCE [LARGE SCALE GENOMIC DNA]</scope>
    <source>
        <strain evidence="1">Santa_Monica_outfall</strain>
    </source>
</reference>
<dbReference type="AlphaFoldDB" id="A0A6N0HZI4"/>
<dbReference type="RefSeq" id="WP_174673566.1">
    <property type="nucleotide sequence ID" value="NZ_CP054491.1"/>
</dbReference>
<organism evidence="1 2">
    <name type="scientific">Candidatus Reidiella endopervernicosa</name>
    <dbReference type="NCBI Taxonomy" id="2738883"/>
    <lineage>
        <taxon>Bacteria</taxon>
        <taxon>Pseudomonadati</taxon>
        <taxon>Pseudomonadota</taxon>
        <taxon>Gammaproteobacteria</taxon>
        <taxon>Candidatus Reidiella</taxon>
    </lineage>
</organism>
<dbReference type="KEGG" id="rev:HUE57_16840"/>
<name>A0A6N0HZI4_9GAMM</name>
<evidence type="ECO:0000313" key="1">
    <source>
        <dbReference type="EMBL" id="QKQ27764.1"/>
    </source>
</evidence>
<dbReference type="EMBL" id="CP054491">
    <property type="protein sequence ID" value="QKQ27764.1"/>
    <property type="molecule type" value="Genomic_DNA"/>
</dbReference>
<evidence type="ECO:0000313" key="2">
    <source>
        <dbReference type="Proteomes" id="UP000509658"/>
    </source>
</evidence>
<keyword evidence="2" id="KW-1185">Reference proteome</keyword>
<gene>
    <name evidence="1" type="ORF">HUE57_16840</name>
</gene>
<proteinExistence type="predicted"/>
<sequence>MGTARHPQQGAVSRLWRLGGECAENSQKQEAAWDYIMWYASPENSARDVVTSGSGINPYRLSHFFDIDA</sequence>
<accession>A0A6N0HZI4</accession>